<gene>
    <name evidence="3" type="ORF">ACFTOW_01800</name>
</gene>
<evidence type="ECO:0000313" key="4">
    <source>
        <dbReference type="Proteomes" id="UP001597186"/>
    </source>
</evidence>
<dbReference type="InterPro" id="IPR001343">
    <property type="entry name" value="Hemolysn_Ca-bd"/>
</dbReference>
<protein>
    <submittedName>
        <fullName evidence="3">Calcium-binding protein</fullName>
    </submittedName>
</protein>
<dbReference type="PROSITE" id="PS00330">
    <property type="entry name" value="HEMOLYSIN_CALCIUM"/>
    <property type="match status" value="7"/>
</dbReference>
<dbReference type="SUPFAM" id="SSF51120">
    <property type="entry name" value="beta-Roll"/>
    <property type="match status" value="2"/>
</dbReference>
<keyword evidence="4" id="KW-1185">Reference proteome</keyword>
<evidence type="ECO:0000313" key="3">
    <source>
        <dbReference type="EMBL" id="MFD1508144.1"/>
    </source>
</evidence>
<comment type="caution">
    <text evidence="3">The sequence shown here is derived from an EMBL/GenBank/DDBJ whole genome shotgun (WGS) entry which is preliminary data.</text>
</comment>
<sequence>MLIASQPVTDATEAQLQGFVYFGTLLPYYSAVKSVVLAEDGSFALNIVGENPVVLATNLGANTSFRDTIHFSADGTRLDAAPAAMSGPTITAGGNSASVNALDGTRTPLLDLGDMLASAGVSSNPGAAPQVVLTLTAGESRATASFTPTGEPSFGILPAQPASIALAQAGDNVLLIYQDQASRDVLARLFSRDATQIGAEFTIGGTDNVAFNRAVEDSVHALTLDSGTIVVTWSNRRDGVDADPELFQALLNPDGSLLRGPEVVNTDLTGGTQYDGRIFALSDGGYAILYHTLGGSPYRQEAVVRQYDADGTPVGGSTTFEDQTEGRSLNAHFGAIFPNGFAYMIDGLETEFTAVIEGQPAPINQPPTPPVVETGTGGADSLLGGAGNDTLSGGGGNDTIDGGPGHDRINGGIGFDSLDGGAGDDVILGLGGFDTLNGGAGHDTLEGNAGNDVLNGGDGDDELQGGLGFDLLNGDAGDDLIVGRDGFDTLNGGTGADTLQGNNGNDLIFGGDDTDRLEGGLGSDTLQGDGGDDLLFGGNGFDLLFGGAGDDRLEGNSGNDTLDGGAGADVLKGGLGVDTFVFGVGYGADRIADFQNNIDAIHLDADLLGGGTPVPADLIQYAVRTAEGFLILDFGNGDTLTFTGVTNTGAILDEVVFV</sequence>
<reference evidence="4" key="1">
    <citation type="journal article" date="2019" name="Int. J. Syst. Evol. Microbiol.">
        <title>The Global Catalogue of Microorganisms (GCM) 10K type strain sequencing project: providing services to taxonomists for standard genome sequencing and annotation.</title>
        <authorList>
            <consortium name="The Broad Institute Genomics Platform"/>
            <consortium name="The Broad Institute Genome Sequencing Center for Infectious Disease"/>
            <person name="Wu L."/>
            <person name="Ma J."/>
        </authorList>
    </citation>
    <scope>NUCLEOTIDE SEQUENCE [LARGE SCALE GENOMIC DNA]</scope>
    <source>
        <strain evidence="4">CGMCC 1.12477</strain>
    </source>
</reference>
<dbReference type="EMBL" id="JBHUDD010000010">
    <property type="protein sequence ID" value="MFD1508144.1"/>
    <property type="molecule type" value="Genomic_DNA"/>
</dbReference>
<dbReference type="InterPro" id="IPR018511">
    <property type="entry name" value="Hemolysin-typ_Ca-bd_CS"/>
</dbReference>
<evidence type="ECO:0000256" key="2">
    <source>
        <dbReference type="ARBA" id="ARBA00022525"/>
    </source>
</evidence>
<dbReference type="PANTHER" id="PTHR38340">
    <property type="entry name" value="S-LAYER PROTEIN"/>
    <property type="match status" value="1"/>
</dbReference>
<keyword evidence="2" id="KW-0964">Secreted</keyword>
<organism evidence="3 4">
    <name type="scientific">Lacimonas salitolerans</name>
    <dbReference type="NCBI Taxonomy" id="1323750"/>
    <lineage>
        <taxon>Bacteria</taxon>
        <taxon>Pseudomonadati</taxon>
        <taxon>Pseudomonadota</taxon>
        <taxon>Alphaproteobacteria</taxon>
        <taxon>Rhodobacterales</taxon>
        <taxon>Paracoccaceae</taxon>
        <taxon>Lacimonas</taxon>
    </lineage>
</organism>
<evidence type="ECO:0000256" key="1">
    <source>
        <dbReference type="ARBA" id="ARBA00004613"/>
    </source>
</evidence>
<dbReference type="PANTHER" id="PTHR38340:SF1">
    <property type="entry name" value="S-LAYER PROTEIN"/>
    <property type="match status" value="1"/>
</dbReference>
<comment type="subcellular location">
    <subcellularLocation>
        <location evidence="1">Secreted</location>
    </subcellularLocation>
</comment>
<dbReference type="Gene3D" id="2.150.10.10">
    <property type="entry name" value="Serralysin-like metalloprotease, C-terminal"/>
    <property type="match status" value="4"/>
</dbReference>
<dbReference type="InterPro" id="IPR011049">
    <property type="entry name" value="Serralysin-like_metalloprot_C"/>
</dbReference>
<accession>A0ABW4EE23</accession>
<dbReference type="PRINTS" id="PR00313">
    <property type="entry name" value="CABNDNGRPT"/>
</dbReference>
<dbReference type="Proteomes" id="UP001597186">
    <property type="component" value="Unassembled WGS sequence"/>
</dbReference>
<name>A0ABW4EE23_9RHOB</name>
<proteinExistence type="predicted"/>
<dbReference type="Pfam" id="PF00353">
    <property type="entry name" value="HemolysinCabind"/>
    <property type="match status" value="4"/>
</dbReference>
<dbReference type="InterPro" id="IPR050557">
    <property type="entry name" value="RTX_toxin/Mannuronan_C5-epim"/>
</dbReference>